<reference evidence="2 3" key="1">
    <citation type="journal article" date="2014" name="Int. J. Syst. Evol. Microbiol.">
        <title>Complete genome sequence of Corynebacterium casei LMG S-19264T (=DSM 44701T), isolated from a smear-ripened cheese.</title>
        <authorList>
            <consortium name="US DOE Joint Genome Institute (JGI-PGF)"/>
            <person name="Walter F."/>
            <person name="Albersmeier A."/>
            <person name="Kalinowski J."/>
            <person name="Ruckert C."/>
        </authorList>
    </citation>
    <scope>NUCLEOTIDE SEQUENCE [LARGE SCALE GENOMIC DNA]</scope>
    <source>
        <strain evidence="2 3">JCM 4255</strain>
    </source>
</reference>
<feature type="region of interest" description="Disordered" evidence="1">
    <location>
        <begin position="38"/>
        <end position="61"/>
    </location>
</feature>
<accession>A0A7G1NN22</accession>
<dbReference type="AlphaFoldDB" id="A0A7G1NN22"/>
<name>A0A7G1NN22_9ACTN</name>
<protein>
    <submittedName>
        <fullName evidence="2">Uncharacterized protein</fullName>
    </submittedName>
</protein>
<evidence type="ECO:0000256" key="1">
    <source>
        <dbReference type="SAM" id="MobiDB-lite"/>
    </source>
</evidence>
<evidence type="ECO:0000313" key="3">
    <source>
        <dbReference type="Proteomes" id="UP000516373"/>
    </source>
</evidence>
<sequence>MGRANQGRWDGKGRAVAPMGGALRVHRGASWTPFPSRWEGGVHRGWGGGDQPLTAGITRDP</sequence>
<dbReference type="Proteomes" id="UP000516373">
    <property type="component" value="Chromosome"/>
</dbReference>
<dbReference type="KEGG" id="stui:GCM10017668_57940"/>
<organism evidence="2 3">
    <name type="scientific">Streptomyces tuirus</name>
    <dbReference type="NCBI Taxonomy" id="68278"/>
    <lineage>
        <taxon>Bacteria</taxon>
        <taxon>Bacillati</taxon>
        <taxon>Actinomycetota</taxon>
        <taxon>Actinomycetes</taxon>
        <taxon>Kitasatosporales</taxon>
        <taxon>Streptomycetaceae</taxon>
        <taxon>Streptomyces</taxon>
    </lineage>
</organism>
<evidence type="ECO:0000313" key="2">
    <source>
        <dbReference type="EMBL" id="BCL23951.1"/>
    </source>
</evidence>
<gene>
    <name evidence="2" type="ORF">GCM10017668_57940</name>
</gene>
<dbReference type="EMBL" id="AP023439">
    <property type="protein sequence ID" value="BCL23951.1"/>
    <property type="molecule type" value="Genomic_DNA"/>
</dbReference>
<proteinExistence type="predicted"/>